<name>A0AAW4T807_9BACE</name>
<dbReference type="Proteomes" id="UP001198461">
    <property type="component" value="Unassembled WGS sequence"/>
</dbReference>
<evidence type="ECO:0000259" key="2">
    <source>
        <dbReference type="Pfam" id="PF13439"/>
    </source>
</evidence>
<dbReference type="Pfam" id="PF00534">
    <property type="entry name" value="Glycos_transf_1"/>
    <property type="match status" value="1"/>
</dbReference>
<dbReference type="PANTHER" id="PTHR12526">
    <property type="entry name" value="GLYCOSYLTRANSFERASE"/>
    <property type="match status" value="1"/>
</dbReference>
<sequence>MNILFLMKNYDVGGVEIVTNALGTEFVKRGHRVYIASFMKPSPIMLERTFSSIRYYQLNGYNSSKTNVNLLYNIILSQNIDVVINQWGLPFIPIEVLKKVRKRGKLKIISVHHNDPSTNGKLKRIEELLANERRGVNRFVLKSKWMLFRIITGLSMRYVYANSDYYILLSSSFIGKFKQFVGVNKSNKLLVQTNPVTIDVSDFDFNVGRKQKEIIYVGRIDHNQKRVCRVVETWALLEKKSPNWKLTIVGDGTEKVELQKLAHNLGIERISFEGFQEPKCYYERASILILTSEYEGFGLVIVEAMSFGVVPVVYGSYSAVYDIISDGSDGLILPYDRNGFKAEAMAEKLLALMGDDDYRISIAQKAVEKSKKYSIRSIVDSWENLFSKL</sequence>
<dbReference type="EC" id="2.4.-.-" evidence="3"/>
<dbReference type="InterPro" id="IPR001296">
    <property type="entry name" value="Glyco_trans_1"/>
</dbReference>
<dbReference type="GO" id="GO:0016757">
    <property type="term" value="F:glycosyltransferase activity"/>
    <property type="evidence" value="ECO:0007669"/>
    <property type="project" value="UniProtKB-KW"/>
</dbReference>
<dbReference type="AlphaFoldDB" id="A0AAW4T807"/>
<dbReference type="Pfam" id="PF13439">
    <property type="entry name" value="Glyco_transf_4"/>
    <property type="match status" value="1"/>
</dbReference>
<proteinExistence type="predicted"/>
<feature type="domain" description="Glycosyl transferase family 1" evidence="1">
    <location>
        <begin position="205"/>
        <end position="366"/>
    </location>
</feature>
<dbReference type="RefSeq" id="WP_225451274.1">
    <property type="nucleotide sequence ID" value="NZ_JAIWXB010000040.1"/>
</dbReference>
<accession>A0AAW4T807</accession>
<organism evidence="3 4">
    <name type="scientific">Bacteroides xylanisolvens</name>
    <dbReference type="NCBI Taxonomy" id="371601"/>
    <lineage>
        <taxon>Bacteria</taxon>
        <taxon>Pseudomonadati</taxon>
        <taxon>Bacteroidota</taxon>
        <taxon>Bacteroidia</taxon>
        <taxon>Bacteroidales</taxon>
        <taxon>Bacteroidaceae</taxon>
        <taxon>Bacteroides</taxon>
    </lineage>
</organism>
<dbReference type="InterPro" id="IPR028098">
    <property type="entry name" value="Glyco_trans_4-like_N"/>
</dbReference>
<evidence type="ECO:0000313" key="3">
    <source>
        <dbReference type="EMBL" id="MCA4706433.1"/>
    </source>
</evidence>
<keyword evidence="3" id="KW-0808">Transferase</keyword>
<dbReference type="EMBL" id="JAIWYE010000038">
    <property type="protein sequence ID" value="MCA4706433.1"/>
    <property type="molecule type" value="Genomic_DNA"/>
</dbReference>
<evidence type="ECO:0000313" key="4">
    <source>
        <dbReference type="Proteomes" id="UP001198461"/>
    </source>
</evidence>
<dbReference type="Gene3D" id="3.40.50.2000">
    <property type="entry name" value="Glycogen Phosphorylase B"/>
    <property type="match status" value="2"/>
</dbReference>
<gene>
    <name evidence="3" type="ORF">LD004_22800</name>
</gene>
<feature type="domain" description="Glycosyltransferase subfamily 4-like N-terminal" evidence="2">
    <location>
        <begin position="12"/>
        <end position="185"/>
    </location>
</feature>
<evidence type="ECO:0000259" key="1">
    <source>
        <dbReference type="Pfam" id="PF00534"/>
    </source>
</evidence>
<protein>
    <submittedName>
        <fullName evidence="3">Glycosyltransferase</fullName>
        <ecNumber evidence="3">2.4.-.-</ecNumber>
    </submittedName>
</protein>
<dbReference type="SUPFAM" id="SSF53756">
    <property type="entry name" value="UDP-Glycosyltransferase/glycogen phosphorylase"/>
    <property type="match status" value="1"/>
</dbReference>
<reference evidence="3" key="1">
    <citation type="submission" date="2023-08" db="EMBL/GenBank/DDBJ databases">
        <title>Mucin Metabolism Genes Underlie the Key Renovations of Bacteroides xylanisolvens Genomes in Captive Great Apes.</title>
        <authorList>
            <person name="Nishida A.H."/>
        </authorList>
    </citation>
    <scope>NUCLEOTIDE SEQUENCE</scope>
    <source>
        <strain evidence="3">P13.H9</strain>
    </source>
</reference>
<dbReference type="PANTHER" id="PTHR12526:SF628">
    <property type="entry name" value="MANNOSYLGLUCOSYLGLYCERATE SYNTHASE"/>
    <property type="match status" value="1"/>
</dbReference>
<keyword evidence="3" id="KW-0328">Glycosyltransferase</keyword>
<comment type="caution">
    <text evidence="3">The sequence shown here is derived from an EMBL/GenBank/DDBJ whole genome shotgun (WGS) entry which is preliminary data.</text>
</comment>